<dbReference type="GO" id="GO:0040008">
    <property type="term" value="P:regulation of growth"/>
    <property type="evidence" value="ECO:0007669"/>
    <property type="project" value="InterPro"/>
</dbReference>
<feature type="region of interest" description="Disordered" evidence="1">
    <location>
        <begin position="1"/>
        <end position="72"/>
    </location>
</feature>
<organism evidence="2 3">
    <name type="scientific">Trifolium medium</name>
    <dbReference type="NCBI Taxonomy" id="97028"/>
    <lineage>
        <taxon>Eukaryota</taxon>
        <taxon>Viridiplantae</taxon>
        <taxon>Streptophyta</taxon>
        <taxon>Embryophyta</taxon>
        <taxon>Tracheophyta</taxon>
        <taxon>Spermatophyta</taxon>
        <taxon>Magnoliopsida</taxon>
        <taxon>eudicotyledons</taxon>
        <taxon>Gunneridae</taxon>
        <taxon>Pentapetalae</taxon>
        <taxon>rosids</taxon>
        <taxon>fabids</taxon>
        <taxon>Fabales</taxon>
        <taxon>Fabaceae</taxon>
        <taxon>Papilionoideae</taxon>
        <taxon>50 kb inversion clade</taxon>
        <taxon>NPAAA clade</taxon>
        <taxon>Hologalegina</taxon>
        <taxon>IRL clade</taxon>
        <taxon>Trifolieae</taxon>
        <taxon>Trifolium</taxon>
    </lineage>
</organism>
<accession>A0A392P6K5</accession>
<dbReference type="InterPro" id="IPR044194">
    <property type="entry name" value="BLISTER"/>
</dbReference>
<feature type="region of interest" description="Disordered" evidence="1">
    <location>
        <begin position="91"/>
        <end position="141"/>
    </location>
</feature>
<feature type="non-terminal residue" evidence="2">
    <location>
        <position position="141"/>
    </location>
</feature>
<proteinExistence type="predicted"/>
<dbReference type="PANTHER" id="PTHR47490">
    <property type="entry name" value="PROTEIN BLISTER"/>
    <property type="match status" value="1"/>
</dbReference>
<dbReference type="PANTHER" id="PTHR47490:SF2">
    <property type="entry name" value="PROTEIN BLISTER"/>
    <property type="match status" value="1"/>
</dbReference>
<comment type="caution">
    <text evidence="2">The sequence shown here is derived from an EMBL/GenBank/DDBJ whole genome shotgun (WGS) entry which is preliminary data.</text>
</comment>
<protein>
    <submittedName>
        <fullName evidence="2">Dentin sialophosphoprotein-like</fullName>
    </submittedName>
</protein>
<keyword evidence="3" id="KW-1185">Reference proteome</keyword>
<evidence type="ECO:0000313" key="3">
    <source>
        <dbReference type="Proteomes" id="UP000265520"/>
    </source>
</evidence>
<dbReference type="Proteomes" id="UP000265520">
    <property type="component" value="Unassembled WGS sequence"/>
</dbReference>
<feature type="compositionally biased region" description="Polar residues" evidence="1">
    <location>
        <begin position="20"/>
        <end position="36"/>
    </location>
</feature>
<name>A0A392P6K5_9FABA</name>
<feature type="compositionally biased region" description="Polar residues" evidence="1">
    <location>
        <begin position="114"/>
        <end position="131"/>
    </location>
</feature>
<feature type="compositionally biased region" description="Basic and acidic residues" evidence="1">
    <location>
        <begin position="101"/>
        <end position="112"/>
    </location>
</feature>
<evidence type="ECO:0000256" key="1">
    <source>
        <dbReference type="SAM" id="MobiDB-lite"/>
    </source>
</evidence>
<feature type="compositionally biased region" description="Polar residues" evidence="1">
    <location>
        <begin position="91"/>
        <end position="100"/>
    </location>
</feature>
<dbReference type="AlphaFoldDB" id="A0A392P6K5"/>
<feature type="compositionally biased region" description="Polar residues" evidence="1">
    <location>
        <begin position="62"/>
        <end position="72"/>
    </location>
</feature>
<reference evidence="2 3" key="1">
    <citation type="journal article" date="2018" name="Front. Plant Sci.">
        <title>Red Clover (Trifolium pratense) and Zigzag Clover (T. medium) - A Picture of Genomic Similarities and Differences.</title>
        <authorList>
            <person name="Dluhosova J."/>
            <person name="Istvanek J."/>
            <person name="Nedelnik J."/>
            <person name="Repkova J."/>
        </authorList>
    </citation>
    <scope>NUCLEOTIDE SEQUENCE [LARGE SCALE GENOMIC DNA]</scope>
    <source>
        <strain evidence="3">cv. 10/8</strain>
        <tissue evidence="2">Leaf</tissue>
    </source>
</reference>
<sequence length="141" mass="14992">MEEFRKKKAAERAKKAAPSGSVQNSDASQNQKQPSEVENVRVNESDGVTTSDGVGGAVIIDTGTSNQKNVNLYNQSSNQGSLAGATSLVRNDISTSSTSPVEEHSDIDEAKRYNASTSITSENISQNSEANRANDIYGIHT</sequence>
<evidence type="ECO:0000313" key="2">
    <source>
        <dbReference type="EMBL" id="MCI07693.1"/>
    </source>
</evidence>
<dbReference type="EMBL" id="LXQA010066316">
    <property type="protein sequence ID" value="MCI07693.1"/>
    <property type="molecule type" value="Genomic_DNA"/>
</dbReference>